<feature type="binding site" evidence="12 14">
    <location>
        <begin position="351"/>
        <end position="354"/>
    </location>
    <ligand>
        <name>ATP</name>
        <dbReference type="ChEBI" id="CHEBI:30616"/>
    </ligand>
</feature>
<comment type="similarity">
    <text evidence="3 12">Belongs to the class-II aminoacyl-tRNA synthetase family. Type-1 seryl-tRNA synthetase subfamily.</text>
</comment>
<dbReference type="PANTHER" id="PTHR43697">
    <property type="entry name" value="SERYL-TRNA SYNTHETASE"/>
    <property type="match status" value="1"/>
</dbReference>
<keyword evidence="8 12" id="KW-0648">Protein biosynthesis</keyword>
<dbReference type="InterPro" id="IPR006195">
    <property type="entry name" value="aa-tRNA-synth_II"/>
</dbReference>
<dbReference type="OrthoDB" id="9804647at2"/>
<name>A0P6F9_9PROT</name>
<feature type="binding site" evidence="13">
    <location>
        <position position="384"/>
    </location>
    <ligand>
        <name>L-serine</name>
        <dbReference type="ChEBI" id="CHEBI:33384"/>
    </ligand>
</feature>
<comment type="domain">
    <text evidence="12">Consists of two distinct domains, a catalytic core and a N-terminal extension that is involved in tRNA binding.</text>
</comment>
<dbReference type="SUPFAM" id="SSF46589">
    <property type="entry name" value="tRNA-binding arm"/>
    <property type="match status" value="1"/>
</dbReference>
<reference evidence="17 18" key="1">
    <citation type="submission" date="2006-11" db="EMBL/GenBank/DDBJ databases">
        <authorList>
            <person name="Giovannoni S."/>
            <person name="Vergin K."/>
            <person name="Ferriera S."/>
            <person name="Johnson J."/>
            <person name="Kravitz S."/>
            <person name="Beeson K."/>
            <person name="Sutton G."/>
            <person name="Rogers Y.-H."/>
            <person name="Friedman R."/>
            <person name="Frazier M."/>
            <person name="Venter J.C."/>
        </authorList>
    </citation>
    <scope>NUCLEOTIDE SEQUENCE [LARGE SCALE GENOMIC DNA]</scope>
    <source>
        <strain evidence="17 18">HTCC2181</strain>
    </source>
</reference>
<evidence type="ECO:0000259" key="16">
    <source>
        <dbReference type="PROSITE" id="PS50862"/>
    </source>
</evidence>
<comment type="subunit">
    <text evidence="12">Homodimer. The tRNA molecule binds across the dimer.</text>
</comment>
<feature type="binding site" evidence="12">
    <location>
        <position position="386"/>
    </location>
    <ligand>
        <name>L-serine</name>
        <dbReference type="ChEBI" id="CHEBI:33384"/>
    </ligand>
</feature>
<evidence type="ECO:0000313" key="18">
    <source>
        <dbReference type="Proteomes" id="UP000054262"/>
    </source>
</evidence>
<dbReference type="Proteomes" id="UP000054262">
    <property type="component" value="Unassembled WGS sequence"/>
</dbReference>
<dbReference type="EMBL" id="AAUX01000001">
    <property type="protein sequence ID" value="EAV47119.1"/>
    <property type="molecule type" value="Genomic_DNA"/>
</dbReference>
<dbReference type="Pfam" id="PF00587">
    <property type="entry name" value="tRNA-synt_2b"/>
    <property type="match status" value="1"/>
</dbReference>
<protein>
    <recommendedName>
        <fullName evidence="12">Serine--tRNA ligase</fullName>
        <ecNumber evidence="12">6.1.1.11</ecNumber>
    </recommendedName>
    <alternativeName>
        <fullName evidence="12">Seryl-tRNA synthetase</fullName>
        <shortName evidence="12">SerRS</shortName>
    </alternativeName>
    <alternativeName>
        <fullName evidence="12">Seryl-tRNA(Ser/Sec) synthetase</fullName>
    </alternativeName>
</protein>
<dbReference type="PRINTS" id="PR00981">
    <property type="entry name" value="TRNASYNTHSER"/>
</dbReference>
<dbReference type="SUPFAM" id="SSF55681">
    <property type="entry name" value="Class II aaRS and biotin synthetases"/>
    <property type="match status" value="1"/>
</dbReference>
<evidence type="ECO:0000256" key="2">
    <source>
        <dbReference type="ARBA" id="ARBA00005045"/>
    </source>
</evidence>
<dbReference type="Gene3D" id="1.10.287.40">
    <property type="entry name" value="Serine-tRNA synthetase, tRNA binding domain"/>
    <property type="match status" value="1"/>
</dbReference>
<evidence type="ECO:0000256" key="14">
    <source>
        <dbReference type="PIRSR" id="PIRSR001529-2"/>
    </source>
</evidence>
<evidence type="ECO:0000256" key="9">
    <source>
        <dbReference type="ARBA" id="ARBA00023146"/>
    </source>
</evidence>
<dbReference type="UniPathway" id="UPA00906">
    <property type="reaction ID" value="UER00895"/>
</dbReference>
<dbReference type="InterPro" id="IPR002314">
    <property type="entry name" value="aa-tRNA-synt_IIb"/>
</dbReference>
<evidence type="ECO:0000256" key="13">
    <source>
        <dbReference type="PIRSR" id="PIRSR001529-1"/>
    </source>
</evidence>
<keyword evidence="9 12" id="KW-0030">Aminoacyl-tRNA synthetase</keyword>
<dbReference type="GO" id="GO:0005737">
    <property type="term" value="C:cytoplasm"/>
    <property type="evidence" value="ECO:0007669"/>
    <property type="project" value="UniProtKB-SubCell"/>
</dbReference>
<dbReference type="InterPro" id="IPR002317">
    <property type="entry name" value="Ser-tRNA-ligase_type_1"/>
</dbReference>
<evidence type="ECO:0000256" key="7">
    <source>
        <dbReference type="ARBA" id="ARBA00022840"/>
    </source>
</evidence>
<evidence type="ECO:0000256" key="11">
    <source>
        <dbReference type="ARBA" id="ARBA00048823"/>
    </source>
</evidence>
<keyword evidence="4 12" id="KW-0963">Cytoplasm</keyword>
<keyword evidence="15" id="KW-0175">Coiled coil</keyword>
<keyword evidence="5 12" id="KW-0436">Ligase</keyword>
<comment type="function">
    <text evidence="12">Catalyzes the attachment of serine to tRNA(Ser). Is also able to aminoacylate tRNA(Sec) with serine, to form the misacylated tRNA L-seryl-tRNA(Sec), which will be further converted into selenocysteinyl-tRNA(Sec).</text>
</comment>
<dbReference type="InterPro" id="IPR042103">
    <property type="entry name" value="SerRS_1_N_sf"/>
</dbReference>
<accession>A0P6F9</accession>
<dbReference type="GO" id="GO:0005524">
    <property type="term" value="F:ATP binding"/>
    <property type="evidence" value="ECO:0007669"/>
    <property type="project" value="UniProtKB-UniRule"/>
</dbReference>
<dbReference type="PROSITE" id="PS50862">
    <property type="entry name" value="AA_TRNA_LIGASE_II"/>
    <property type="match status" value="1"/>
</dbReference>
<sequence length="426" mass="48249">MLDINQLRNELDEVSLRLKSRGFKFDAALFTDLETQRKVHQVKAQELQEKRNDISKKIGIEKSKGNEATDLMADVTQINESLKEQNDALTFIQKQIHDYLLKVPNLPHKSVPQGLTEDDNVIVRELGEKKLFDFEVKDHVDLGHPLGLDFDMGIKLSGARFAVIRSNLALLHRALGQFMLDTHTREHNYEECYTPYLVNNESLLGTGQLPKFEEDLFNTKKGGSEDNLFLIPTGEVPLTNFVRDVIVDKNELPIRLTALTPCFRSEAGSYGKDTRGMIRQHQFDKVEMVQIAHPESSYEALDEMLGHAESIMQKLALPYRVISLCAGDMGFGATKTFDIEVWVPSQNCYREISSVSNCEDFQARRLKARFRDNDKKNKFLHTLNGSGVAVGRAMVAVMENYQLKNGDIEVPEVLIPYMGGIKVITS</sequence>
<dbReference type="GO" id="GO:0016260">
    <property type="term" value="P:selenocysteine biosynthetic process"/>
    <property type="evidence" value="ECO:0007669"/>
    <property type="project" value="UniProtKB-UniRule"/>
</dbReference>
<evidence type="ECO:0000256" key="3">
    <source>
        <dbReference type="ARBA" id="ARBA00010728"/>
    </source>
</evidence>
<evidence type="ECO:0000256" key="1">
    <source>
        <dbReference type="ARBA" id="ARBA00004496"/>
    </source>
</evidence>
<dbReference type="HAMAP" id="MF_00176">
    <property type="entry name" value="Ser_tRNA_synth_type1"/>
    <property type="match status" value="1"/>
</dbReference>
<feature type="binding site" evidence="13">
    <location>
        <position position="264"/>
    </location>
    <ligand>
        <name>L-serine</name>
        <dbReference type="ChEBI" id="CHEBI:33384"/>
    </ligand>
</feature>
<gene>
    <name evidence="12" type="primary">serS</name>
    <name evidence="17" type="ORF">MB2181_03560</name>
</gene>
<feature type="binding site" evidence="13">
    <location>
        <position position="233"/>
    </location>
    <ligand>
        <name>L-serine</name>
        <dbReference type="ChEBI" id="CHEBI:33384"/>
    </ligand>
</feature>
<comment type="caution">
    <text evidence="17">The sequence shown here is derived from an EMBL/GenBank/DDBJ whole genome shotgun (WGS) entry which is preliminary data.</text>
</comment>
<feature type="coiled-coil region" evidence="15">
    <location>
        <begin position="30"/>
        <end position="57"/>
    </location>
</feature>
<comment type="catalytic activity">
    <reaction evidence="11 12">
        <text>tRNA(Ser) + L-serine + ATP = L-seryl-tRNA(Ser) + AMP + diphosphate + H(+)</text>
        <dbReference type="Rhea" id="RHEA:12292"/>
        <dbReference type="Rhea" id="RHEA-COMP:9669"/>
        <dbReference type="Rhea" id="RHEA-COMP:9703"/>
        <dbReference type="ChEBI" id="CHEBI:15378"/>
        <dbReference type="ChEBI" id="CHEBI:30616"/>
        <dbReference type="ChEBI" id="CHEBI:33019"/>
        <dbReference type="ChEBI" id="CHEBI:33384"/>
        <dbReference type="ChEBI" id="CHEBI:78442"/>
        <dbReference type="ChEBI" id="CHEBI:78533"/>
        <dbReference type="ChEBI" id="CHEBI:456215"/>
        <dbReference type="EC" id="6.1.1.11"/>
    </reaction>
</comment>
<keyword evidence="7 12" id="KW-0067">ATP-binding</keyword>
<dbReference type="CDD" id="cd00770">
    <property type="entry name" value="SerRS_core"/>
    <property type="match status" value="1"/>
</dbReference>
<organism evidence="17 18">
    <name type="scientific">Methylophilales bacterium HTCC2181</name>
    <dbReference type="NCBI Taxonomy" id="383631"/>
    <lineage>
        <taxon>Bacteria</taxon>
        <taxon>Pseudomonadati</taxon>
        <taxon>Pseudomonadota</taxon>
        <taxon>Betaproteobacteria</taxon>
        <taxon>Nitrosomonadales</taxon>
        <taxon>OM43 clade</taxon>
    </lineage>
</organism>
<dbReference type="InterPro" id="IPR010978">
    <property type="entry name" value="tRNA-bd_arm"/>
</dbReference>
<evidence type="ECO:0000256" key="6">
    <source>
        <dbReference type="ARBA" id="ARBA00022741"/>
    </source>
</evidence>
<comment type="subcellular location">
    <subcellularLocation>
        <location evidence="1 12">Cytoplasm</location>
    </subcellularLocation>
</comment>
<evidence type="ECO:0000256" key="12">
    <source>
        <dbReference type="HAMAP-Rule" id="MF_00176"/>
    </source>
</evidence>
<evidence type="ECO:0000256" key="10">
    <source>
        <dbReference type="ARBA" id="ARBA00047929"/>
    </source>
</evidence>
<evidence type="ECO:0000256" key="5">
    <source>
        <dbReference type="ARBA" id="ARBA00022598"/>
    </source>
</evidence>
<dbReference type="GO" id="GO:0006434">
    <property type="term" value="P:seryl-tRNA aminoacylation"/>
    <property type="evidence" value="ECO:0007669"/>
    <property type="project" value="UniProtKB-UniRule"/>
</dbReference>
<feature type="domain" description="Aminoacyl-transfer RNA synthetases class-II family profile" evidence="16">
    <location>
        <begin position="171"/>
        <end position="416"/>
    </location>
</feature>
<dbReference type="InterPro" id="IPR033729">
    <property type="entry name" value="SerRS_core"/>
</dbReference>
<dbReference type="NCBIfam" id="TIGR00414">
    <property type="entry name" value="serS"/>
    <property type="match status" value="1"/>
</dbReference>
<comment type="pathway">
    <text evidence="2 12">Aminoacyl-tRNA biosynthesis; selenocysteinyl-tRNA(Sec) biosynthesis; L-seryl-tRNA(Sec) from L-serine and tRNA(Sec): step 1/1.</text>
</comment>
<evidence type="ECO:0000256" key="4">
    <source>
        <dbReference type="ARBA" id="ARBA00022490"/>
    </source>
</evidence>
<dbReference type="PIRSF" id="PIRSF001529">
    <property type="entry name" value="Ser-tRNA-synth_IIa"/>
    <property type="match status" value="1"/>
</dbReference>
<evidence type="ECO:0000256" key="8">
    <source>
        <dbReference type="ARBA" id="ARBA00022917"/>
    </source>
</evidence>
<dbReference type="GO" id="GO:0004828">
    <property type="term" value="F:serine-tRNA ligase activity"/>
    <property type="evidence" value="ECO:0007669"/>
    <property type="project" value="UniProtKB-UniRule"/>
</dbReference>
<dbReference type="InterPro" id="IPR045864">
    <property type="entry name" value="aa-tRNA-synth_II/BPL/LPL"/>
</dbReference>
<dbReference type="AlphaFoldDB" id="A0P6F9"/>
<feature type="binding site" evidence="12 13">
    <location>
        <position position="287"/>
    </location>
    <ligand>
        <name>L-serine</name>
        <dbReference type="ChEBI" id="CHEBI:33384"/>
    </ligand>
</feature>
<comment type="caution">
    <text evidence="12">Lacks conserved residue(s) required for the propagation of feature annotation.</text>
</comment>
<evidence type="ECO:0000313" key="17">
    <source>
        <dbReference type="EMBL" id="EAV47119.1"/>
    </source>
</evidence>
<evidence type="ECO:0000256" key="15">
    <source>
        <dbReference type="SAM" id="Coils"/>
    </source>
</evidence>
<comment type="catalytic activity">
    <reaction evidence="10 12">
        <text>tRNA(Sec) + L-serine + ATP = L-seryl-tRNA(Sec) + AMP + diphosphate + H(+)</text>
        <dbReference type="Rhea" id="RHEA:42580"/>
        <dbReference type="Rhea" id="RHEA-COMP:9742"/>
        <dbReference type="Rhea" id="RHEA-COMP:10128"/>
        <dbReference type="ChEBI" id="CHEBI:15378"/>
        <dbReference type="ChEBI" id="CHEBI:30616"/>
        <dbReference type="ChEBI" id="CHEBI:33019"/>
        <dbReference type="ChEBI" id="CHEBI:33384"/>
        <dbReference type="ChEBI" id="CHEBI:78442"/>
        <dbReference type="ChEBI" id="CHEBI:78533"/>
        <dbReference type="ChEBI" id="CHEBI:456215"/>
        <dbReference type="EC" id="6.1.1.11"/>
    </reaction>
</comment>
<keyword evidence="6 12" id="KW-0547">Nucleotide-binding</keyword>
<proteinExistence type="inferred from homology"/>
<dbReference type="Pfam" id="PF02403">
    <property type="entry name" value="Seryl_tRNA_N"/>
    <property type="match status" value="1"/>
</dbReference>
<feature type="binding site" evidence="12">
    <location>
        <begin position="233"/>
        <end position="235"/>
    </location>
    <ligand>
        <name>L-serine</name>
        <dbReference type="ChEBI" id="CHEBI:33384"/>
    </ligand>
</feature>
<feature type="binding site" evidence="12 14">
    <location>
        <begin position="264"/>
        <end position="266"/>
    </location>
    <ligand>
        <name>ATP</name>
        <dbReference type="ChEBI" id="CHEBI:30616"/>
    </ligand>
</feature>
<dbReference type="Gene3D" id="3.30.930.10">
    <property type="entry name" value="Bira Bifunctional Protein, Domain 2"/>
    <property type="match status" value="1"/>
</dbReference>
<keyword evidence="18" id="KW-1185">Reference proteome</keyword>
<dbReference type="InterPro" id="IPR015866">
    <property type="entry name" value="Ser-tRNA-synth_1_N"/>
</dbReference>
<dbReference type="PANTHER" id="PTHR43697:SF1">
    <property type="entry name" value="SERINE--TRNA LIGASE"/>
    <property type="match status" value="1"/>
</dbReference>
<dbReference type="EC" id="6.1.1.11" evidence="12"/>